<dbReference type="SUPFAM" id="SSF57850">
    <property type="entry name" value="RING/U-box"/>
    <property type="match status" value="1"/>
</dbReference>
<keyword evidence="3" id="KW-0862">Zinc</keyword>
<sequence>MEDLEMRLREMLMCSVCQDIFRDPRQLSCGHSMCMECLVNLRDHSTDTPFRCPDCRDYFGPVIEVLKSYTLTNIAEEFREFRNRKVSALFTYSVSLCADVNMPNDAQERIIYCDCCLDKQTVALKTCLKCEVSLCEQHVMDHLTLPVFTGHPLVKPLHDLQERKCPKHDDEVLRFYCKASRRYVCNVCALESKQQSLTTEACSVLRRQLTVSHKEPSPGAVITGGILALRQQRIHQSGFARAGRSDSSGLS</sequence>
<dbReference type="Proteomes" id="UP000261620">
    <property type="component" value="Unplaced"/>
</dbReference>
<dbReference type="GO" id="GO:0008270">
    <property type="term" value="F:zinc ion binding"/>
    <property type="evidence" value="ECO:0007669"/>
    <property type="project" value="UniProtKB-KW"/>
</dbReference>
<feature type="domain" description="RING-type" evidence="5">
    <location>
        <begin position="14"/>
        <end position="56"/>
    </location>
</feature>
<evidence type="ECO:0000256" key="3">
    <source>
        <dbReference type="ARBA" id="ARBA00022833"/>
    </source>
</evidence>
<name>A0A3Q3X6B0_MOLML</name>
<dbReference type="InterPro" id="IPR000315">
    <property type="entry name" value="Znf_B-box"/>
</dbReference>
<evidence type="ECO:0000259" key="6">
    <source>
        <dbReference type="PROSITE" id="PS50119"/>
    </source>
</evidence>
<dbReference type="SUPFAM" id="SSF57845">
    <property type="entry name" value="B-box zinc-binding domain"/>
    <property type="match status" value="1"/>
</dbReference>
<dbReference type="Ensembl" id="ENSMMOT00000017863.1">
    <property type="protein sequence ID" value="ENSMMOP00000017574.1"/>
    <property type="gene ID" value="ENSMMOG00000013344.1"/>
</dbReference>
<dbReference type="InterPro" id="IPR001841">
    <property type="entry name" value="Znf_RING"/>
</dbReference>
<dbReference type="Pfam" id="PF00643">
    <property type="entry name" value="zf-B_box"/>
    <property type="match status" value="1"/>
</dbReference>
<proteinExistence type="predicted"/>
<dbReference type="STRING" id="94237.ENSMMOP00000017574"/>
<keyword evidence="2 4" id="KW-0863">Zinc-finger</keyword>
<evidence type="ECO:0000256" key="1">
    <source>
        <dbReference type="ARBA" id="ARBA00022723"/>
    </source>
</evidence>
<keyword evidence="8" id="KW-1185">Reference proteome</keyword>
<dbReference type="OMA" id="KKVYCDC"/>
<dbReference type="PANTHER" id="PTHR25465">
    <property type="entry name" value="B-BOX DOMAIN CONTAINING"/>
    <property type="match status" value="1"/>
</dbReference>
<dbReference type="SMART" id="SM00184">
    <property type="entry name" value="RING"/>
    <property type="match status" value="1"/>
</dbReference>
<evidence type="ECO:0000256" key="2">
    <source>
        <dbReference type="ARBA" id="ARBA00022771"/>
    </source>
</evidence>
<dbReference type="InterPro" id="IPR017907">
    <property type="entry name" value="Znf_RING_CS"/>
</dbReference>
<dbReference type="AlphaFoldDB" id="A0A3Q3X6B0"/>
<evidence type="ECO:0000256" key="4">
    <source>
        <dbReference type="PROSITE-ProRule" id="PRU00024"/>
    </source>
</evidence>
<feature type="domain" description="B box-type" evidence="6">
    <location>
        <begin position="160"/>
        <end position="205"/>
    </location>
</feature>
<evidence type="ECO:0008006" key="9">
    <source>
        <dbReference type="Google" id="ProtNLM"/>
    </source>
</evidence>
<organism evidence="7 8">
    <name type="scientific">Mola mola</name>
    <name type="common">Ocean sunfish</name>
    <name type="synonym">Tetraodon mola</name>
    <dbReference type="NCBI Taxonomy" id="94237"/>
    <lineage>
        <taxon>Eukaryota</taxon>
        <taxon>Metazoa</taxon>
        <taxon>Chordata</taxon>
        <taxon>Craniata</taxon>
        <taxon>Vertebrata</taxon>
        <taxon>Euteleostomi</taxon>
        <taxon>Actinopterygii</taxon>
        <taxon>Neopterygii</taxon>
        <taxon>Teleostei</taxon>
        <taxon>Neoteleostei</taxon>
        <taxon>Acanthomorphata</taxon>
        <taxon>Eupercaria</taxon>
        <taxon>Tetraodontiformes</taxon>
        <taxon>Molidae</taxon>
        <taxon>Mola</taxon>
    </lineage>
</organism>
<dbReference type="PROSITE" id="PS50089">
    <property type="entry name" value="ZF_RING_2"/>
    <property type="match status" value="1"/>
</dbReference>
<dbReference type="PROSITE" id="PS50119">
    <property type="entry name" value="ZF_BBOX"/>
    <property type="match status" value="1"/>
</dbReference>
<dbReference type="InterPro" id="IPR013083">
    <property type="entry name" value="Znf_RING/FYVE/PHD"/>
</dbReference>
<dbReference type="PROSITE" id="PS00518">
    <property type="entry name" value="ZF_RING_1"/>
    <property type="match status" value="1"/>
</dbReference>
<evidence type="ECO:0000259" key="5">
    <source>
        <dbReference type="PROSITE" id="PS50089"/>
    </source>
</evidence>
<reference evidence="7" key="2">
    <citation type="submission" date="2025-09" db="UniProtKB">
        <authorList>
            <consortium name="Ensembl"/>
        </authorList>
    </citation>
    <scope>IDENTIFICATION</scope>
</reference>
<dbReference type="Gene3D" id="3.30.40.10">
    <property type="entry name" value="Zinc/RING finger domain, C3HC4 (zinc finger)"/>
    <property type="match status" value="1"/>
</dbReference>
<evidence type="ECO:0000313" key="7">
    <source>
        <dbReference type="Ensembl" id="ENSMMOP00000017574.1"/>
    </source>
</evidence>
<dbReference type="InterPro" id="IPR051051">
    <property type="entry name" value="E3_ubiq-ligase_TRIM/RNF"/>
</dbReference>
<accession>A0A3Q3X6B0</accession>
<dbReference type="Gene3D" id="3.30.160.60">
    <property type="entry name" value="Classic Zinc Finger"/>
    <property type="match status" value="1"/>
</dbReference>
<dbReference type="Gene3D" id="4.10.830.40">
    <property type="match status" value="1"/>
</dbReference>
<keyword evidence="1" id="KW-0479">Metal-binding</keyword>
<reference evidence="7" key="1">
    <citation type="submission" date="2025-08" db="UniProtKB">
        <authorList>
            <consortium name="Ensembl"/>
        </authorList>
    </citation>
    <scope>IDENTIFICATION</scope>
</reference>
<dbReference type="PANTHER" id="PTHR25465:SF73">
    <property type="entry name" value="E3 UBIQUITIN_ISG15 LIGASE TRIM25 ISOFORM X1"/>
    <property type="match status" value="1"/>
</dbReference>
<protein>
    <recommendedName>
        <fullName evidence="9">RING-type domain-containing protein</fullName>
    </recommendedName>
</protein>
<evidence type="ECO:0000313" key="8">
    <source>
        <dbReference type="Proteomes" id="UP000261620"/>
    </source>
</evidence>
<dbReference type="CDD" id="cd19756">
    <property type="entry name" value="Bbox2"/>
    <property type="match status" value="1"/>
</dbReference>
<dbReference type="Pfam" id="PF15227">
    <property type="entry name" value="zf-C3HC4_4"/>
    <property type="match status" value="1"/>
</dbReference>